<dbReference type="RefSeq" id="WP_074866919.1">
    <property type="nucleotide sequence ID" value="NZ_FOAS01000006.1"/>
</dbReference>
<dbReference type="InterPro" id="IPR032608">
    <property type="entry name" value="DUF4892"/>
</dbReference>
<evidence type="ECO:0000313" key="3">
    <source>
        <dbReference type="Proteomes" id="UP000185766"/>
    </source>
</evidence>
<feature type="signal peptide" evidence="1">
    <location>
        <begin position="1"/>
        <end position="22"/>
    </location>
</feature>
<organism evidence="2 3">
    <name type="scientific">Atopomonas hussainii</name>
    <dbReference type="NCBI Taxonomy" id="1429083"/>
    <lineage>
        <taxon>Bacteria</taxon>
        <taxon>Pseudomonadati</taxon>
        <taxon>Pseudomonadota</taxon>
        <taxon>Gammaproteobacteria</taxon>
        <taxon>Pseudomonadales</taxon>
        <taxon>Pseudomonadaceae</taxon>
        <taxon>Atopomonas</taxon>
    </lineage>
</organism>
<dbReference type="EMBL" id="FOAS01000006">
    <property type="protein sequence ID" value="SEK91800.1"/>
    <property type="molecule type" value="Genomic_DNA"/>
</dbReference>
<dbReference type="Pfam" id="PF16234">
    <property type="entry name" value="DUF4892"/>
    <property type="match status" value="1"/>
</dbReference>
<dbReference type="STRING" id="1429083.GCA_001885685_01053"/>
<name>A0A1H7KZ24_9GAMM</name>
<sequence length="269" mass="29414">MSFIRGLVAAVCAGLMPLLALAETPLVQGFAPFPRADLRAHSPAAPADYTVYLSAPQRISGQLRADRTVQAEGTLQRLSWQIPTGHSADEAFLHAEQQWLDQGYSLLYACKGRRCGASNLIANSVLDNARLYGPDDGQRFAVLRGSLDGRDRVLVLYSITRGNRRVYLHMDEFFPAQPLGVLAPDAGTLLLQLKELGSVNLAQWPAEPQQPWLGALQNTLRRDFVLRLTVQGPGAQAWYDALLAEGVSPTRLELDEAGAPTLMLRRSGQ</sequence>
<accession>A0A1H7KZ24</accession>
<reference evidence="2 3" key="1">
    <citation type="submission" date="2016-10" db="EMBL/GenBank/DDBJ databases">
        <authorList>
            <person name="de Groot N.N."/>
        </authorList>
    </citation>
    <scope>NUCLEOTIDE SEQUENCE [LARGE SCALE GENOMIC DNA]</scope>
    <source>
        <strain evidence="2 3">JCM 19513</strain>
    </source>
</reference>
<dbReference type="Proteomes" id="UP000185766">
    <property type="component" value="Unassembled WGS sequence"/>
</dbReference>
<proteinExistence type="predicted"/>
<evidence type="ECO:0000313" key="2">
    <source>
        <dbReference type="EMBL" id="SEK91800.1"/>
    </source>
</evidence>
<keyword evidence="1" id="KW-0732">Signal</keyword>
<feature type="chain" id="PRO_5010371067" description="DUF4892 domain-containing protein" evidence="1">
    <location>
        <begin position="23"/>
        <end position="269"/>
    </location>
</feature>
<evidence type="ECO:0000256" key="1">
    <source>
        <dbReference type="SAM" id="SignalP"/>
    </source>
</evidence>
<protein>
    <recommendedName>
        <fullName evidence="4">DUF4892 domain-containing protein</fullName>
    </recommendedName>
</protein>
<keyword evidence="3" id="KW-1185">Reference proteome</keyword>
<gene>
    <name evidence="2" type="ORF">SAMN05216214_106123</name>
</gene>
<dbReference type="AlphaFoldDB" id="A0A1H7KZ24"/>
<evidence type="ECO:0008006" key="4">
    <source>
        <dbReference type="Google" id="ProtNLM"/>
    </source>
</evidence>